<dbReference type="Proteomes" id="UP001362999">
    <property type="component" value="Unassembled WGS sequence"/>
</dbReference>
<accession>A0AAW0DYF1</accession>
<gene>
    <name evidence="1" type="ORF">R3P38DRAFT_1374186</name>
</gene>
<dbReference type="AlphaFoldDB" id="A0AAW0DYF1"/>
<name>A0AAW0DYF1_9AGAR</name>
<proteinExistence type="predicted"/>
<protein>
    <submittedName>
        <fullName evidence="1">Uncharacterized protein</fullName>
    </submittedName>
</protein>
<sequence>MSRRRSIGMVRFPPEYDAEDMSGMCSLRSRRWGRRARMVRNTVSSAYRSIFSEDRFGYRWSVMQNVEATRLVLGIARGWVTVTLCAPSALNHSLSDVKLVPCRQYASDNHDSSQEGEKEVFHTLRRTNPHPPTTTNTAAYSPVVVQPPPRPPEQPHKSTLLHITACGIRPAHVFRAPSLKNSIVVSGAAAPKTDKHIPWHPVNQKSLGQGSRVRKVWERVQNHRNENLRTRREGRRFDGNQTCIELRFCLL</sequence>
<evidence type="ECO:0000313" key="1">
    <source>
        <dbReference type="EMBL" id="KAK7056002.1"/>
    </source>
</evidence>
<reference evidence="1 2" key="1">
    <citation type="journal article" date="2024" name="J Genomics">
        <title>Draft genome sequencing and assembly of Favolaschia claudopus CIRM-BRFM 2984 isolated from oak limbs.</title>
        <authorList>
            <person name="Navarro D."/>
            <person name="Drula E."/>
            <person name="Chaduli D."/>
            <person name="Cazenave R."/>
            <person name="Ahrendt S."/>
            <person name="Wang J."/>
            <person name="Lipzen A."/>
            <person name="Daum C."/>
            <person name="Barry K."/>
            <person name="Grigoriev I.V."/>
            <person name="Favel A."/>
            <person name="Rosso M.N."/>
            <person name="Martin F."/>
        </authorList>
    </citation>
    <scope>NUCLEOTIDE SEQUENCE [LARGE SCALE GENOMIC DNA]</scope>
    <source>
        <strain evidence="1 2">CIRM-BRFM 2984</strain>
    </source>
</reference>
<evidence type="ECO:0000313" key="2">
    <source>
        <dbReference type="Proteomes" id="UP001362999"/>
    </source>
</evidence>
<keyword evidence="2" id="KW-1185">Reference proteome</keyword>
<organism evidence="1 2">
    <name type="scientific">Favolaschia claudopus</name>
    <dbReference type="NCBI Taxonomy" id="2862362"/>
    <lineage>
        <taxon>Eukaryota</taxon>
        <taxon>Fungi</taxon>
        <taxon>Dikarya</taxon>
        <taxon>Basidiomycota</taxon>
        <taxon>Agaricomycotina</taxon>
        <taxon>Agaricomycetes</taxon>
        <taxon>Agaricomycetidae</taxon>
        <taxon>Agaricales</taxon>
        <taxon>Marasmiineae</taxon>
        <taxon>Mycenaceae</taxon>
        <taxon>Favolaschia</taxon>
    </lineage>
</organism>
<comment type="caution">
    <text evidence="1">The sequence shown here is derived from an EMBL/GenBank/DDBJ whole genome shotgun (WGS) entry which is preliminary data.</text>
</comment>
<dbReference type="EMBL" id="JAWWNJ010000005">
    <property type="protein sequence ID" value="KAK7056002.1"/>
    <property type="molecule type" value="Genomic_DNA"/>
</dbReference>